<evidence type="ECO:0000313" key="7">
    <source>
        <dbReference type="EMBL" id="ODR61508.1"/>
    </source>
</evidence>
<reference evidence="5 8" key="1">
    <citation type="submission" date="2016-07" db="EMBL/GenBank/DDBJ databases">
        <title>Characterization of isolates of Eisenbergiella tayi derived from blood cultures, using whole genome sequencing.</title>
        <authorList>
            <person name="Burdz T."/>
            <person name="Wiebe D."/>
            <person name="Huynh C."/>
            <person name="Bernard K."/>
        </authorList>
    </citation>
    <scope>NUCLEOTIDE SEQUENCE [LARGE SCALE GENOMIC DNA]</scope>
    <source>
        <strain evidence="5 8">NML 110608</strain>
    </source>
</reference>
<evidence type="ECO:0000256" key="3">
    <source>
        <dbReference type="ARBA" id="ARBA00023014"/>
    </source>
</evidence>
<dbReference type="Proteomes" id="UP000094271">
    <property type="component" value="Unassembled WGS sequence"/>
</dbReference>
<dbReference type="EMBL" id="MEHD01000006">
    <property type="protein sequence ID" value="ODR61508.1"/>
    <property type="molecule type" value="Genomic_DNA"/>
</dbReference>
<dbReference type="RefSeq" id="WP_069153619.1">
    <property type="nucleotide sequence ID" value="NZ_DBFYTW010000183.1"/>
</dbReference>
<evidence type="ECO:0000313" key="9">
    <source>
        <dbReference type="Proteomes" id="UP000094271"/>
    </source>
</evidence>
<evidence type="ECO:0000313" key="8">
    <source>
        <dbReference type="Proteomes" id="UP000094067"/>
    </source>
</evidence>
<dbReference type="Proteomes" id="UP000094067">
    <property type="component" value="Unassembled WGS sequence"/>
</dbReference>
<comment type="caution">
    <text evidence="5">The sequence shown here is derived from an EMBL/GenBank/DDBJ whole genome shotgun (WGS) entry which is preliminary data.</text>
</comment>
<dbReference type="InterPro" id="IPR047964">
    <property type="entry name" value="EFR1-like"/>
</dbReference>
<feature type="domain" description="4Fe-4S ferredoxin-type" evidence="4">
    <location>
        <begin position="210"/>
        <end position="237"/>
    </location>
</feature>
<dbReference type="GO" id="GO:0046872">
    <property type="term" value="F:metal ion binding"/>
    <property type="evidence" value="ECO:0007669"/>
    <property type="project" value="UniProtKB-KW"/>
</dbReference>
<dbReference type="InterPro" id="IPR017900">
    <property type="entry name" value="4Fe4S_Fe_S_CS"/>
</dbReference>
<keyword evidence="10" id="KW-1185">Reference proteome</keyword>
<organism evidence="5 8">
    <name type="scientific">Eisenbergiella tayi</name>
    <dbReference type="NCBI Taxonomy" id="1432052"/>
    <lineage>
        <taxon>Bacteria</taxon>
        <taxon>Bacillati</taxon>
        <taxon>Bacillota</taxon>
        <taxon>Clostridia</taxon>
        <taxon>Lachnospirales</taxon>
        <taxon>Lachnospiraceae</taxon>
        <taxon>Eisenbergiella</taxon>
    </lineage>
</organism>
<dbReference type="EMBL" id="MEHA01000017">
    <property type="protein sequence ID" value="ODR48479.1"/>
    <property type="molecule type" value="Genomic_DNA"/>
</dbReference>
<reference evidence="7 10" key="2">
    <citation type="submission" date="2016-08" db="EMBL/GenBank/DDBJ databases">
        <title>Characterization of Isolates of Eisenbergiella tayi Derived from Blood Cultures, Using Whole Genome Sequencing.</title>
        <authorList>
            <person name="Bernier A.-M."/>
            <person name="Burdz T."/>
            <person name="Wiebe D."/>
            <person name="Bernard K."/>
        </authorList>
    </citation>
    <scope>NUCLEOTIDE SEQUENCE [LARGE SCALE GENOMIC DNA]</scope>
    <source>
        <strain evidence="7 10">NML120146</strain>
    </source>
</reference>
<reference evidence="6 9" key="3">
    <citation type="submission" date="2016-08" db="EMBL/GenBank/DDBJ databases">
        <authorList>
            <person name="Seilhamer J.J."/>
        </authorList>
    </citation>
    <scope>NUCLEOTIDE SEQUENCE [LARGE SCALE GENOMIC DNA]</scope>
    <source>
        <strain evidence="6 9">NML150140-1</strain>
    </source>
</reference>
<dbReference type="PATRIC" id="fig|1432052.4.peg.4253"/>
<dbReference type="SUPFAM" id="SSF52218">
    <property type="entry name" value="Flavoproteins"/>
    <property type="match status" value="1"/>
</dbReference>
<dbReference type="AlphaFoldDB" id="A0A1E3A3S9"/>
<evidence type="ECO:0000256" key="2">
    <source>
        <dbReference type="ARBA" id="ARBA00023004"/>
    </source>
</evidence>
<evidence type="ECO:0000313" key="5">
    <source>
        <dbReference type="EMBL" id="ODM03041.1"/>
    </source>
</evidence>
<dbReference type="SUPFAM" id="SSF54862">
    <property type="entry name" value="4Fe-4S ferredoxins"/>
    <property type="match status" value="1"/>
</dbReference>
<dbReference type="EMBL" id="MCGH01000003">
    <property type="protein sequence ID" value="ODM03041.1"/>
    <property type="molecule type" value="Genomic_DNA"/>
</dbReference>
<dbReference type="PROSITE" id="PS51379">
    <property type="entry name" value="4FE4S_FER_2"/>
    <property type="match status" value="2"/>
</dbReference>
<protein>
    <submittedName>
        <fullName evidence="5">Ferredoxin</fullName>
    </submittedName>
    <submittedName>
        <fullName evidence="6">Flavodoxin</fullName>
    </submittedName>
</protein>
<evidence type="ECO:0000259" key="4">
    <source>
        <dbReference type="PROSITE" id="PS51379"/>
    </source>
</evidence>
<proteinExistence type="predicted"/>
<evidence type="ECO:0000313" key="6">
    <source>
        <dbReference type="EMBL" id="ODR48479.1"/>
    </source>
</evidence>
<keyword evidence="3" id="KW-0411">Iron-sulfur</keyword>
<dbReference type="OrthoDB" id="9813995at2"/>
<dbReference type="NCBIfam" id="NF038196">
    <property type="entry name" value="ferrodoxin_EFR1"/>
    <property type="match status" value="1"/>
</dbReference>
<evidence type="ECO:0000313" key="10">
    <source>
        <dbReference type="Proteomes" id="UP000094869"/>
    </source>
</evidence>
<gene>
    <name evidence="6" type="ORF">BEI59_21245</name>
    <name evidence="5" type="ORF">BEI61_03835</name>
    <name evidence="7" type="ORF">BEI63_00810</name>
</gene>
<accession>A0A1E3A3S9</accession>
<evidence type="ECO:0000256" key="1">
    <source>
        <dbReference type="ARBA" id="ARBA00022723"/>
    </source>
</evidence>
<dbReference type="InterPro" id="IPR017896">
    <property type="entry name" value="4Fe4S_Fe-S-bd"/>
</dbReference>
<name>A0A1E3A3S9_9FIRM</name>
<dbReference type="Gene3D" id="3.30.70.20">
    <property type="match status" value="1"/>
</dbReference>
<keyword evidence="2" id="KW-0408">Iron</keyword>
<sequence>MILFFSGTGNSEYVAERIGKDIGDTVLNLFDKIRKKDYSALQSDKPWIVVTPTYAWRIPRIVTDWLRKTELIGSRDIYFVLTCGGDIGNAGAFLRRFCMEKGLEDRGCASVLMPENYIALFETPSEEEALALIERAEPKITDIARMIKEGRILPEQQVNGKDKIRSGLVNTVFYPLMVHAGKYYATDACISCGLCEKVCSLGNITLKDGKPVWGKNCTHCMACICRCPKEAIEYGKHSQGQPRYVCPKGNSGNK</sequence>
<keyword evidence="1" id="KW-0479">Metal-binding</keyword>
<dbReference type="Proteomes" id="UP000094869">
    <property type="component" value="Unassembled WGS sequence"/>
</dbReference>
<dbReference type="GO" id="GO:0051536">
    <property type="term" value="F:iron-sulfur cluster binding"/>
    <property type="evidence" value="ECO:0007669"/>
    <property type="project" value="UniProtKB-KW"/>
</dbReference>
<dbReference type="InterPro" id="IPR029039">
    <property type="entry name" value="Flavoprotein-like_sf"/>
</dbReference>
<dbReference type="Gene3D" id="3.40.50.360">
    <property type="match status" value="1"/>
</dbReference>
<dbReference type="PROSITE" id="PS00198">
    <property type="entry name" value="4FE4S_FER_1"/>
    <property type="match status" value="1"/>
</dbReference>
<feature type="domain" description="4Fe-4S ferredoxin-type" evidence="4">
    <location>
        <begin position="180"/>
        <end position="209"/>
    </location>
</feature>